<evidence type="ECO:0000313" key="6">
    <source>
        <dbReference type="Proteomes" id="UP000677803"/>
    </source>
</evidence>
<feature type="region of interest" description="Disordered" evidence="3">
    <location>
        <begin position="300"/>
        <end position="368"/>
    </location>
</feature>
<dbReference type="InterPro" id="IPR007110">
    <property type="entry name" value="Ig-like_dom"/>
</dbReference>
<protein>
    <submittedName>
        <fullName evidence="5">(Atlantic silverside) hypothetical protein</fullName>
    </submittedName>
</protein>
<sequence>MPAEGVFAPAHCPLLSFTEGTATFIAKIGGDPIPSVKWMKGKWRQITAGGRISIEHKGQDAKLEIKDVTKSDSGLYRCVASNKHGEIESGAEMEVTKKEESEGIGDIRTRLKKTPSKQKSPKKEGDVDIVGLLRGQDPKDYERILREHGIHDYRAILQAVEFLKREKEMESGKAEVERGGRVEEEDMARLMQQLEGRASTEVRRAPIPAWVRVSGFMPEPPRVVRHMQPQAAMSGRSARFSAQVSGLPRPQVSWYKDQQALAAGYKCKFLQEGEEHALLLLEVFPEDAALYSCQAQNDYGQASSSAPLTVQEAGSEVRRAAEDDNPPGKWKVNPRNNRTRAHRLTRNEPEPRNHRTTIQNHHPEPRNHRATVQNPVSIAGSAIATLQKEFSSSSARKIIKPVKSPGPFPRAAEAREEPVPPPFREQYLLSSESQSGLVLTGGAEGVYEDWGAKVCLLVQ</sequence>
<accession>A0A8S4BNM2</accession>
<keyword evidence="6" id="KW-1185">Reference proteome</keyword>
<dbReference type="CDD" id="cd00096">
    <property type="entry name" value="Ig"/>
    <property type="match status" value="1"/>
</dbReference>
<evidence type="ECO:0000313" key="5">
    <source>
        <dbReference type="EMBL" id="CAG5962727.1"/>
    </source>
</evidence>
<comment type="caution">
    <text evidence="5">The sequence shown here is derived from an EMBL/GenBank/DDBJ whole genome shotgun (WGS) entry which is preliminary data.</text>
</comment>
<evidence type="ECO:0000259" key="4">
    <source>
        <dbReference type="PROSITE" id="PS50835"/>
    </source>
</evidence>
<reference evidence="5" key="1">
    <citation type="submission" date="2021-05" db="EMBL/GenBank/DDBJ databases">
        <authorList>
            <person name="Tigano A."/>
        </authorList>
    </citation>
    <scope>NUCLEOTIDE SEQUENCE</scope>
</reference>
<organism evidence="5 6">
    <name type="scientific">Menidia menidia</name>
    <name type="common">Atlantic silverside</name>
    <dbReference type="NCBI Taxonomy" id="238744"/>
    <lineage>
        <taxon>Eukaryota</taxon>
        <taxon>Metazoa</taxon>
        <taxon>Chordata</taxon>
        <taxon>Craniata</taxon>
        <taxon>Vertebrata</taxon>
        <taxon>Euteleostomi</taxon>
        <taxon>Actinopterygii</taxon>
        <taxon>Neopterygii</taxon>
        <taxon>Teleostei</taxon>
        <taxon>Neoteleostei</taxon>
        <taxon>Acanthomorphata</taxon>
        <taxon>Ovalentaria</taxon>
        <taxon>Atherinomorphae</taxon>
        <taxon>Atheriniformes</taxon>
        <taxon>Atherinopsidae</taxon>
        <taxon>Menidiinae</taxon>
        <taxon>Menidia</taxon>
    </lineage>
</organism>
<feature type="region of interest" description="Disordered" evidence="3">
    <location>
        <begin position="91"/>
        <end position="126"/>
    </location>
</feature>
<dbReference type="InterPro" id="IPR036179">
    <property type="entry name" value="Ig-like_dom_sf"/>
</dbReference>
<evidence type="ECO:0000256" key="3">
    <source>
        <dbReference type="SAM" id="MobiDB-lite"/>
    </source>
</evidence>
<dbReference type="Proteomes" id="UP000677803">
    <property type="component" value="Unassembled WGS sequence"/>
</dbReference>
<feature type="compositionally biased region" description="Basic and acidic residues" evidence="3">
    <location>
        <begin position="94"/>
        <end position="109"/>
    </location>
</feature>
<dbReference type="OrthoDB" id="5969272at2759"/>
<gene>
    <name evidence="5" type="ORF">MMEN_LOCUS15633</name>
</gene>
<dbReference type="InterPro" id="IPR040849">
    <property type="entry name" value="MyBP-C_THB"/>
</dbReference>
<dbReference type="FunFam" id="2.60.40.10:FF:000714">
    <property type="entry name" value="Titin novex-3"/>
    <property type="match status" value="1"/>
</dbReference>
<dbReference type="SMART" id="SM00408">
    <property type="entry name" value="IGc2"/>
    <property type="match status" value="2"/>
</dbReference>
<dbReference type="InterPro" id="IPR013098">
    <property type="entry name" value="Ig_I-set"/>
</dbReference>
<feature type="domain" description="Ig-like" evidence="4">
    <location>
        <begin position="221"/>
        <end position="309"/>
    </location>
</feature>
<dbReference type="SUPFAM" id="SSF48726">
    <property type="entry name" value="Immunoglobulin"/>
    <property type="match status" value="2"/>
</dbReference>
<feature type="region of interest" description="Disordered" evidence="3">
    <location>
        <begin position="401"/>
        <end position="421"/>
    </location>
</feature>
<dbReference type="InterPro" id="IPR003599">
    <property type="entry name" value="Ig_sub"/>
</dbReference>
<keyword evidence="1" id="KW-0677">Repeat</keyword>
<dbReference type="FunFam" id="2.60.40.10:FF:001272">
    <property type="entry name" value="titin isoform X1"/>
    <property type="match status" value="1"/>
</dbReference>
<dbReference type="Gene3D" id="2.60.40.10">
    <property type="entry name" value="Immunoglobulins"/>
    <property type="match status" value="2"/>
</dbReference>
<dbReference type="SMART" id="SM00409">
    <property type="entry name" value="IG"/>
    <property type="match status" value="2"/>
</dbReference>
<evidence type="ECO:0000256" key="2">
    <source>
        <dbReference type="ARBA" id="ARBA00023319"/>
    </source>
</evidence>
<dbReference type="AlphaFoldDB" id="A0A8S4BNM2"/>
<feature type="compositionally biased region" description="Basic residues" evidence="3">
    <location>
        <begin position="110"/>
        <end position="120"/>
    </location>
</feature>
<dbReference type="Pfam" id="PF18362">
    <property type="entry name" value="THB"/>
    <property type="match status" value="1"/>
</dbReference>
<keyword evidence="2" id="KW-0393">Immunoglobulin domain</keyword>
<proteinExistence type="predicted"/>
<dbReference type="PANTHER" id="PTHR47633">
    <property type="entry name" value="IMMUNOGLOBULIN"/>
    <property type="match status" value="1"/>
</dbReference>
<dbReference type="PROSITE" id="PS50835">
    <property type="entry name" value="IG_LIKE"/>
    <property type="match status" value="2"/>
</dbReference>
<dbReference type="EMBL" id="CAJRST010026668">
    <property type="protein sequence ID" value="CAG5962727.1"/>
    <property type="molecule type" value="Genomic_DNA"/>
</dbReference>
<feature type="domain" description="Ig-like" evidence="4">
    <location>
        <begin position="1"/>
        <end position="96"/>
    </location>
</feature>
<dbReference type="Pfam" id="PF07679">
    <property type="entry name" value="I-set"/>
    <property type="match status" value="2"/>
</dbReference>
<evidence type="ECO:0000256" key="1">
    <source>
        <dbReference type="ARBA" id="ARBA00022737"/>
    </source>
</evidence>
<dbReference type="InterPro" id="IPR003598">
    <property type="entry name" value="Ig_sub2"/>
</dbReference>
<dbReference type="InterPro" id="IPR013783">
    <property type="entry name" value="Ig-like_fold"/>
</dbReference>
<name>A0A8S4BNM2_9TELE</name>